<name>A0A9K3GP94_9EUKA</name>
<dbReference type="InterPro" id="IPR000719">
    <property type="entry name" value="Prot_kinase_dom"/>
</dbReference>
<dbReference type="AlphaFoldDB" id="A0A9K3GP94"/>
<reference evidence="4 5" key="1">
    <citation type="journal article" date="2018" name="PLoS ONE">
        <title>The draft genome of Kipferlia bialata reveals reductive genome evolution in fornicate parasites.</title>
        <authorList>
            <person name="Tanifuji G."/>
            <person name="Takabayashi S."/>
            <person name="Kume K."/>
            <person name="Takagi M."/>
            <person name="Nakayama T."/>
            <person name="Kamikawa R."/>
            <person name="Inagaki Y."/>
            <person name="Hashimoto T."/>
        </authorList>
    </citation>
    <scope>NUCLEOTIDE SEQUENCE [LARGE SCALE GENOMIC DNA]</scope>
    <source>
        <strain evidence="4">NY0173</strain>
    </source>
</reference>
<evidence type="ECO:0000256" key="1">
    <source>
        <dbReference type="PROSITE-ProRule" id="PRU10141"/>
    </source>
</evidence>
<feature type="compositionally biased region" description="Pro residues" evidence="2">
    <location>
        <begin position="8"/>
        <end position="21"/>
    </location>
</feature>
<keyword evidence="1" id="KW-0067">ATP-binding</keyword>
<comment type="caution">
    <text evidence="4">The sequence shown here is derived from an EMBL/GenBank/DDBJ whole genome shotgun (WGS) entry which is preliminary data.</text>
</comment>
<dbReference type="Gene3D" id="3.30.200.20">
    <property type="entry name" value="Phosphorylase Kinase, domain 1"/>
    <property type="match status" value="1"/>
</dbReference>
<dbReference type="Proteomes" id="UP000265618">
    <property type="component" value="Unassembled WGS sequence"/>
</dbReference>
<accession>A0A9K3GP94</accession>
<evidence type="ECO:0000259" key="3">
    <source>
        <dbReference type="PROSITE" id="PS50011"/>
    </source>
</evidence>
<gene>
    <name evidence="4" type="ORF">KIPB_012045</name>
</gene>
<protein>
    <recommendedName>
        <fullName evidence="3">Protein kinase domain-containing protein</fullName>
    </recommendedName>
</protein>
<evidence type="ECO:0000313" key="5">
    <source>
        <dbReference type="Proteomes" id="UP000265618"/>
    </source>
</evidence>
<keyword evidence="5" id="KW-1185">Reference proteome</keyword>
<dbReference type="GO" id="GO:0004672">
    <property type="term" value="F:protein kinase activity"/>
    <property type="evidence" value="ECO:0007669"/>
    <property type="project" value="InterPro"/>
</dbReference>
<evidence type="ECO:0000256" key="2">
    <source>
        <dbReference type="SAM" id="MobiDB-lite"/>
    </source>
</evidence>
<dbReference type="PROSITE" id="PS50011">
    <property type="entry name" value="PROTEIN_KINASE_DOM"/>
    <property type="match status" value="1"/>
</dbReference>
<sequence>MGHHRSRPPPATPPRALPPVSPGRRGSVTHAKPPCPLGPVLSTSTHYHTISLLGKGAFGKVYLAQRVADNVKVAIKRVDLTQSPKDGRRASEQLIDKLQSWLHMFQALSANPHRNIVDYYDR</sequence>
<feature type="binding site" evidence="1">
    <location>
        <position position="76"/>
    </location>
    <ligand>
        <name>ATP</name>
        <dbReference type="ChEBI" id="CHEBI:30616"/>
    </ligand>
</feature>
<dbReference type="PROSITE" id="PS00107">
    <property type="entry name" value="PROTEIN_KINASE_ATP"/>
    <property type="match status" value="1"/>
</dbReference>
<evidence type="ECO:0000313" key="4">
    <source>
        <dbReference type="EMBL" id="GIQ89546.1"/>
    </source>
</evidence>
<dbReference type="GO" id="GO:0005524">
    <property type="term" value="F:ATP binding"/>
    <property type="evidence" value="ECO:0007669"/>
    <property type="project" value="UniProtKB-UniRule"/>
</dbReference>
<dbReference type="InterPro" id="IPR017441">
    <property type="entry name" value="Protein_kinase_ATP_BS"/>
</dbReference>
<keyword evidence="1" id="KW-0547">Nucleotide-binding</keyword>
<feature type="region of interest" description="Disordered" evidence="2">
    <location>
        <begin position="1"/>
        <end position="37"/>
    </location>
</feature>
<dbReference type="InterPro" id="IPR011009">
    <property type="entry name" value="Kinase-like_dom_sf"/>
</dbReference>
<organism evidence="4 5">
    <name type="scientific">Kipferlia bialata</name>
    <dbReference type="NCBI Taxonomy" id="797122"/>
    <lineage>
        <taxon>Eukaryota</taxon>
        <taxon>Metamonada</taxon>
        <taxon>Carpediemonas-like organisms</taxon>
        <taxon>Kipferlia</taxon>
    </lineage>
</organism>
<feature type="domain" description="Protein kinase" evidence="3">
    <location>
        <begin position="47"/>
        <end position="122"/>
    </location>
</feature>
<proteinExistence type="predicted"/>
<dbReference type="OrthoDB" id="266718at2759"/>
<dbReference type="EMBL" id="BDIP01005161">
    <property type="protein sequence ID" value="GIQ89546.1"/>
    <property type="molecule type" value="Genomic_DNA"/>
</dbReference>
<dbReference type="SUPFAM" id="SSF56112">
    <property type="entry name" value="Protein kinase-like (PK-like)"/>
    <property type="match status" value="1"/>
</dbReference>